<comment type="caution">
    <text evidence="2">The sequence shown here is derived from an EMBL/GenBank/DDBJ whole genome shotgun (WGS) entry which is preliminary data.</text>
</comment>
<dbReference type="Pfam" id="PF23622">
    <property type="entry name" value="LRR_At1g61320_AtMIF1"/>
    <property type="match status" value="1"/>
</dbReference>
<dbReference type="PANTHER" id="PTHR31639:SF93">
    <property type="entry name" value="F-BOX_FBD_LRR PROTEIN"/>
    <property type="match status" value="1"/>
</dbReference>
<evidence type="ECO:0000313" key="3">
    <source>
        <dbReference type="Proteomes" id="UP001457282"/>
    </source>
</evidence>
<evidence type="ECO:0000313" key="2">
    <source>
        <dbReference type="EMBL" id="KAK9941790.1"/>
    </source>
</evidence>
<dbReference type="SUPFAM" id="SSF81383">
    <property type="entry name" value="F-box domain"/>
    <property type="match status" value="1"/>
</dbReference>
<dbReference type="EMBL" id="JBEDUW010000002">
    <property type="protein sequence ID" value="KAK9941790.1"/>
    <property type="molecule type" value="Genomic_DNA"/>
</dbReference>
<proteinExistence type="predicted"/>
<dbReference type="Proteomes" id="UP001457282">
    <property type="component" value="Unassembled WGS sequence"/>
</dbReference>
<accession>A0AAW1Y0W3</accession>
<dbReference type="AlphaFoldDB" id="A0AAW1Y0W3"/>
<evidence type="ECO:0000259" key="1">
    <source>
        <dbReference type="PROSITE" id="PS50181"/>
    </source>
</evidence>
<dbReference type="Pfam" id="PF00646">
    <property type="entry name" value="F-box"/>
    <property type="match status" value="1"/>
</dbReference>
<name>A0AAW1Y0W3_RUBAR</name>
<dbReference type="SUPFAM" id="SSF52058">
    <property type="entry name" value="L domain-like"/>
    <property type="match status" value="1"/>
</dbReference>
<dbReference type="InterPro" id="IPR032675">
    <property type="entry name" value="LRR_dom_sf"/>
</dbReference>
<sequence>MMDMETETELELDRISNLPNDVTEKILSRLPLREAVRTIVLSSKWRYKSDMLRDLVFDDRCVSTRSGVTFVNIVDHVLLLHTSPIDKFKLSRKDELATRDMDRWIFHLSKNLVIKDMILKIWNWNPYNIPSCLFSYQDIVKLELQWCLLRPPSTFKGFRDLKSLDIMLVYLAQDVNENLVGGSPLLEILKLRSCTGFTNVKMDAPNLRIIDITDTTLTIIGNFLKYLSIGALPEKLPKPCHYLNFLSV</sequence>
<organism evidence="2 3">
    <name type="scientific">Rubus argutus</name>
    <name type="common">Southern blackberry</name>
    <dbReference type="NCBI Taxonomy" id="59490"/>
    <lineage>
        <taxon>Eukaryota</taxon>
        <taxon>Viridiplantae</taxon>
        <taxon>Streptophyta</taxon>
        <taxon>Embryophyta</taxon>
        <taxon>Tracheophyta</taxon>
        <taxon>Spermatophyta</taxon>
        <taxon>Magnoliopsida</taxon>
        <taxon>eudicotyledons</taxon>
        <taxon>Gunneridae</taxon>
        <taxon>Pentapetalae</taxon>
        <taxon>rosids</taxon>
        <taxon>fabids</taxon>
        <taxon>Rosales</taxon>
        <taxon>Rosaceae</taxon>
        <taxon>Rosoideae</taxon>
        <taxon>Rosoideae incertae sedis</taxon>
        <taxon>Rubus</taxon>
    </lineage>
</organism>
<keyword evidence="3" id="KW-1185">Reference proteome</keyword>
<feature type="domain" description="F-box" evidence="1">
    <location>
        <begin position="12"/>
        <end position="60"/>
    </location>
</feature>
<dbReference type="PANTHER" id="PTHR31639">
    <property type="entry name" value="F-BOX PROTEIN-LIKE"/>
    <property type="match status" value="1"/>
</dbReference>
<dbReference type="PROSITE" id="PS50181">
    <property type="entry name" value="FBOX"/>
    <property type="match status" value="1"/>
</dbReference>
<reference evidence="2 3" key="1">
    <citation type="journal article" date="2023" name="G3 (Bethesda)">
        <title>A chromosome-length genome assembly and annotation of blackberry (Rubus argutus, cv. 'Hillquist').</title>
        <authorList>
            <person name="Bruna T."/>
            <person name="Aryal R."/>
            <person name="Dudchenko O."/>
            <person name="Sargent D.J."/>
            <person name="Mead D."/>
            <person name="Buti M."/>
            <person name="Cavallini A."/>
            <person name="Hytonen T."/>
            <person name="Andres J."/>
            <person name="Pham M."/>
            <person name="Weisz D."/>
            <person name="Mascagni F."/>
            <person name="Usai G."/>
            <person name="Natali L."/>
            <person name="Bassil N."/>
            <person name="Fernandez G.E."/>
            <person name="Lomsadze A."/>
            <person name="Armour M."/>
            <person name="Olukolu B."/>
            <person name="Poorten T."/>
            <person name="Britton C."/>
            <person name="Davik J."/>
            <person name="Ashrafi H."/>
            <person name="Aiden E.L."/>
            <person name="Borodovsky M."/>
            <person name="Worthington M."/>
        </authorList>
    </citation>
    <scope>NUCLEOTIDE SEQUENCE [LARGE SCALE GENOMIC DNA]</scope>
    <source>
        <strain evidence="2">PI 553951</strain>
    </source>
</reference>
<dbReference type="InterPro" id="IPR036047">
    <property type="entry name" value="F-box-like_dom_sf"/>
</dbReference>
<dbReference type="InterPro" id="IPR055357">
    <property type="entry name" value="LRR_At1g61320_AtMIF1"/>
</dbReference>
<protein>
    <recommendedName>
        <fullName evidence="1">F-box domain-containing protein</fullName>
    </recommendedName>
</protein>
<dbReference type="Gene3D" id="3.80.10.10">
    <property type="entry name" value="Ribonuclease Inhibitor"/>
    <property type="match status" value="1"/>
</dbReference>
<gene>
    <name evidence="2" type="ORF">M0R45_007484</name>
</gene>
<dbReference type="InterPro" id="IPR001810">
    <property type="entry name" value="F-box_dom"/>
</dbReference>